<protein>
    <submittedName>
        <fullName evidence="1">Uncharacterized protein</fullName>
    </submittedName>
</protein>
<accession>A0A142EBS5</accession>
<dbReference type="AlphaFoldDB" id="A0A142EBS5"/>
<dbReference type="EMBL" id="KU295133">
    <property type="protein sequence ID" value="AMQ45613.1"/>
    <property type="molecule type" value="Genomic_DNA"/>
</dbReference>
<evidence type="ECO:0000313" key="1">
    <source>
        <dbReference type="EMBL" id="AMQ45613.1"/>
    </source>
</evidence>
<keyword evidence="1" id="KW-0614">Plasmid</keyword>
<geneLocation type="plasmid" evidence="1">
    <name>pBK33689</name>
</geneLocation>
<proteinExistence type="predicted"/>
<reference evidence="1" key="1">
    <citation type="submission" date="2015-12" db="EMBL/GenBank/DDBJ databases">
        <title>Molecular Epidemiology and Plasmid Analysis of KPC-Producing Escherichia coli.</title>
        <authorList>
            <person name="Chavda K."/>
            <person name="Chen L."/>
            <person name="Kreiswirth B."/>
        </authorList>
    </citation>
    <scope>NUCLEOTIDE SEQUENCE</scope>
    <source>
        <strain evidence="1">BK33689</strain>
        <plasmid evidence="1">pBK33689</plasmid>
    </source>
</reference>
<name>A0A142EBS5_ECOLX</name>
<sequence length="57" mass="6870">MDKKPRYSVMLDGDRTVYSGNSRFVAWTFWLMNRHRRAIAYDCGVWVVEPAYWIRVV</sequence>
<organism evidence="1">
    <name type="scientific">Escherichia coli</name>
    <dbReference type="NCBI Taxonomy" id="562"/>
    <lineage>
        <taxon>Bacteria</taxon>
        <taxon>Pseudomonadati</taxon>
        <taxon>Pseudomonadota</taxon>
        <taxon>Gammaproteobacteria</taxon>
        <taxon>Enterobacterales</taxon>
        <taxon>Enterobacteriaceae</taxon>
        <taxon>Escherichia</taxon>
    </lineage>
</organism>